<organism evidence="1 2">
    <name type="scientific">Rhododendron molle</name>
    <name type="common">Chinese azalea</name>
    <name type="synonym">Azalea mollis</name>
    <dbReference type="NCBI Taxonomy" id="49168"/>
    <lineage>
        <taxon>Eukaryota</taxon>
        <taxon>Viridiplantae</taxon>
        <taxon>Streptophyta</taxon>
        <taxon>Embryophyta</taxon>
        <taxon>Tracheophyta</taxon>
        <taxon>Spermatophyta</taxon>
        <taxon>Magnoliopsida</taxon>
        <taxon>eudicotyledons</taxon>
        <taxon>Gunneridae</taxon>
        <taxon>Pentapetalae</taxon>
        <taxon>asterids</taxon>
        <taxon>Ericales</taxon>
        <taxon>Ericaceae</taxon>
        <taxon>Ericoideae</taxon>
        <taxon>Rhodoreae</taxon>
        <taxon>Rhododendron</taxon>
    </lineage>
</organism>
<reference evidence="1" key="1">
    <citation type="submission" date="2022-02" db="EMBL/GenBank/DDBJ databases">
        <title>Plant Genome Project.</title>
        <authorList>
            <person name="Zhang R.-G."/>
        </authorList>
    </citation>
    <scope>NUCLEOTIDE SEQUENCE</scope>
    <source>
        <strain evidence="1">AT1</strain>
    </source>
</reference>
<dbReference type="EMBL" id="CM046394">
    <property type="protein sequence ID" value="KAI8545452.1"/>
    <property type="molecule type" value="Genomic_DNA"/>
</dbReference>
<gene>
    <name evidence="1" type="ORF">RHMOL_Rhmol07G0041100</name>
</gene>
<proteinExistence type="predicted"/>
<accession>A0ACC0MWM7</accession>
<dbReference type="Proteomes" id="UP001062846">
    <property type="component" value="Chromosome 7"/>
</dbReference>
<evidence type="ECO:0000313" key="2">
    <source>
        <dbReference type="Proteomes" id="UP001062846"/>
    </source>
</evidence>
<evidence type="ECO:0000313" key="1">
    <source>
        <dbReference type="EMBL" id="KAI8545452.1"/>
    </source>
</evidence>
<protein>
    <submittedName>
        <fullName evidence="1">Uncharacterized protein</fullName>
    </submittedName>
</protein>
<name>A0ACC0MWM7_RHOML</name>
<comment type="caution">
    <text evidence="1">The sequence shown here is derived from an EMBL/GenBank/DDBJ whole genome shotgun (WGS) entry which is preliminary data.</text>
</comment>
<keyword evidence="2" id="KW-1185">Reference proteome</keyword>
<sequence length="75" mass="8216">MNALMLNEGLNVALRPKTNESGIVGGEEVARVVNALVKGEDGEKVRQKMKGFKEAAPQKHYLNWHSGGKIRSISK</sequence>